<sequence length="132" mass="14939">MSRFPKYGLPVLEGPEKQHLEFRSEVADGIEQQGAFVRIFERGWRHTALCGAEQFFRYGSGRQRVEAEPNQRPMAAQPSGMYLGDDIVFTDARFPGHQDGKSGGLCMLRAGNGPVEYCIPKLDILKNREERH</sequence>
<accession>A0A512E1V6</accession>
<comment type="caution">
    <text evidence="1">The sequence shown here is derived from an EMBL/GenBank/DDBJ whole genome shotgun (WGS) entry which is preliminary data.</text>
</comment>
<protein>
    <submittedName>
        <fullName evidence="1">Uncharacterized protein</fullName>
    </submittedName>
</protein>
<organism evidence="1 2">
    <name type="scientific">Skermanella aerolata</name>
    <dbReference type="NCBI Taxonomy" id="393310"/>
    <lineage>
        <taxon>Bacteria</taxon>
        <taxon>Pseudomonadati</taxon>
        <taxon>Pseudomonadota</taxon>
        <taxon>Alphaproteobacteria</taxon>
        <taxon>Rhodospirillales</taxon>
        <taxon>Azospirillaceae</taxon>
        <taxon>Skermanella</taxon>
    </lineage>
</organism>
<dbReference type="Proteomes" id="UP000321523">
    <property type="component" value="Unassembled WGS sequence"/>
</dbReference>
<reference evidence="1 2" key="1">
    <citation type="submission" date="2019-07" db="EMBL/GenBank/DDBJ databases">
        <title>Whole genome shotgun sequence of Skermanella aerolata NBRC 106429.</title>
        <authorList>
            <person name="Hosoyama A."/>
            <person name="Uohara A."/>
            <person name="Ohji S."/>
            <person name="Ichikawa N."/>
        </authorList>
    </citation>
    <scope>NUCLEOTIDE SEQUENCE [LARGE SCALE GENOMIC DNA]</scope>
    <source>
        <strain evidence="1 2">NBRC 106429</strain>
    </source>
</reference>
<evidence type="ECO:0000313" key="1">
    <source>
        <dbReference type="EMBL" id="GEO42656.1"/>
    </source>
</evidence>
<dbReference type="AlphaFoldDB" id="A0A512E1V6"/>
<keyword evidence="2" id="KW-1185">Reference proteome</keyword>
<dbReference type="EMBL" id="BJYZ01000047">
    <property type="protein sequence ID" value="GEO42656.1"/>
    <property type="molecule type" value="Genomic_DNA"/>
</dbReference>
<gene>
    <name evidence="1" type="ORF">SAE02_68040</name>
</gene>
<name>A0A512E1V6_9PROT</name>
<evidence type="ECO:0000313" key="2">
    <source>
        <dbReference type="Proteomes" id="UP000321523"/>
    </source>
</evidence>
<proteinExistence type="predicted"/>